<protein>
    <submittedName>
        <fullName evidence="1">Uncharacterized protein</fullName>
    </submittedName>
</protein>
<dbReference type="EMBL" id="MN739110">
    <property type="protein sequence ID" value="QHS89490.1"/>
    <property type="molecule type" value="Genomic_DNA"/>
</dbReference>
<proteinExistence type="predicted"/>
<name>A0A6C0BBR2_9ZZZZ</name>
<accession>A0A6C0BBR2</accession>
<evidence type="ECO:0000313" key="1">
    <source>
        <dbReference type="EMBL" id="QHS89490.1"/>
    </source>
</evidence>
<reference evidence="1" key="1">
    <citation type="journal article" date="2020" name="Nature">
        <title>Giant virus diversity and host interactions through global metagenomics.</title>
        <authorList>
            <person name="Schulz F."/>
            <person name="Roux S."/>
            <person name="Paez-Espino D."/>
            <person name="Jungbluth S."/>
            <person name="Walsh D.A."/>
            <person name="Denef V.J."/>
            <person name="McMahon K.D."/>
            <person name="Konstantinidis K.T."/>
            <person name="Eloe-Fadrosh E.A."/>
            <person name="Kyrpides N.C."/>
            <person name="Woyke T."/>
        </authorList>
    </citation>
    <scope>NUCLEOTIDE SEQUENCE</scope>
    <source>
        <strain evidence="1">GVMAG-M-3300010158-60</strain>
    </source>
</reference>
<sequence>MPIQFFCKIEWTGKNQHLNLLDRLFYNPIQFGKKIE</sequence>
<organism evidence="1">
    <name type="scientific">viral metagenome</name>
    <dbReference type="NCBI Taxonomy" id="1070528"/>
    <lineage>
        <taxon>unclassified sequences</taxon>
        <taxon>metagenomes</taxon>
        <taxon>organismal metagenomes</taxon>
    </lineage>
</organism>
<dbReference type="AlphaFoldDB" id="A0A6C0BBR2"/>